<organism evidence="1 2">
    <name type="scientific">Methylomonas rapida</name>
    <dbReference type="NCBI Taxonomy" id="2963939"/>
    <lineage>
        <taxon>Bacteria</taxon>
        <taxon>Pseudomonadati</taxon>
        <taxon>Pseudomonadota</taxon>
        <taxon>Gammaproteobacteria</taxon>
        <taxon>Methylococcales</taxon>
        <taxon>Methylococcaceae</taxon>
        <taxon>Methylomonas</taxon>
    </lineage>
</organism>
<protein>
    <submittedName>
        <fullName evidence="1">Cytosolic protein</fullName>
    </submittedName>
</protein>
<dbReference type="PANTHER" id="PTHR35586">
    <property type="entry name" value="SLL1691 PROTEIN"/>
    <property type="match status" value="1"/>
</dbReference>
<proteinExistence type="predicted"/>
<dbReference type="RefSeq" id="WP_255187444.1">
    <property type="nucleotide sequence ID" value="NZ_CP113517.1"/>
</dbReference>
<keyword evidence="2" id="KW-1185">Reference proteome</keyword>
<dbReference type="EMBL" id="CP113517">
    <property type="protein sequence ID" value="WAR46536.1"/>
    <property type="molecule type" value="Genomic_DNA"/>
</dbReference>
<gene>
    <name evidence="1" type="ORF">NM686_008470</name>
</gene>
<accession>A0ABY7GPW2</accession>
<reference evidence="1" key="1">
    <citation type="submission" date="2022-11" db="EMBL/GenBank/DDBJ databases">
        <title>Methylomonas rapida sp. nov., Carotenoid-Producing Obligate Methanotrophs with High Growth Characteristics and Biotechnological Potential.</title>
        <authorList>
            <person name="Tikhonova E.N."/>
            <person name="Suleimanov R.Z."/>
            <person name="Miroshnikov K."/>
            <person name="Oshkin I.Y."/>
            <person name="Belova S.E."/>
            <person name="Danilova O.V."/>
            <person name="Ashikhmin A."/>
            <person name="Konopkin A."/>
            <person name="But S.Y."/>
            <person name="Khmelenina V.N."/>
            <person name="Kuznetsov N."/>
            <person name="Pimenov N.V."/>
            <person name="Dedysh S.N."/>
        </authorList>
    </citation>
    <scope>NUCLEOTIDE SEQUENCE</scope>
    <source>
        <strain evidence="1">MP1</strain>
    </source>
</reference>
<evidence type="ECO:0000313" key="2">
    <source>
        <dbReference type="Proteomes" id="UP001162780"/>
    </source>
</evidence>
<name>A0ABY7GPW2_9GAMM</name>
<dbReference type="Proteomes" id="UP001162780">
    <property type="component" value="Chromosome"/>
</dbReference>
<dbReference type="PANTHER" id="PTHR35586:SF1">
    <property type="entry name" value="SLL1691 PROTEIN"/>
    <property type="match status" value="1"/>
</dbReference>
<evidence type="ECO:0000313" key="1">
    <source>
        <dbReference type="EMBL" id="WAR46536.1"/>
    </source>
</evidence>
<sequence>MNDSAPDEYDSPWKEAVERYFPEFMAFYFPAAANLIDWRQAYTFLDQELRAVVRDATLGKRFVDKLVQVTLLDGAEQWVYVHIEVQGARQAGFAKRMFTYNYRIFDRYDRPVASLAVLADEHPDWKPDRFGYSLLGSETSIRFPVAKITDYHDQLENLLTQPNPFAMVTAAHILTQQTRGDDDVRFQAKWRLIRLLYERGWDKQRIIDLFQVIDWMMRLPKELERQLWQNIHELEEDGKMRYISSVERIGIERGMEKGMERGLEKGKLEAEQNTLRRQISRRFKTLPAWAEQRIEQAGQAELEQWLDNIIDAPTLEAVFESDNSMH</sequence>